<dbReference type="AlphaFoldDB" id="A0A7N2MRM8"/>
<sequence length="400" mass="44156">MLGKQVEDWQWKSVIIRKDKWLPTQHASCIITPQRNFPNNTRVCALIDEENSCWLENRVRSEFLPHEASAILSLPLNHGGSADKLIWSATKNGIYSTKTAYQLLIAKAGKAKSGPSNRNAHKTFWQQVWSLNVPSKILHFIWRACTDSLSTKQNLFKGLSIPNALCERCGSEVEDSAHALIIGVSTAEGNLVGNCGMPRLFVGTARVGSPSRPLSQIHRDALERLNKFQTTTLPPLHTTVESHPTNWLPPPPLLLKSNCDGAIFHGLNCAGLGIVIRNSEGSVIAALSERVPLLPSVDDLEAMAWRRSVTFAIETGLQEVIFEEDSEVVYKHLSATSSSMASFGHITDETRLLVSNLRFASFSHVKRSGNAVADKPAKLAKILLILRSRLKTFTVRLTAL</sequence>
<dbReference type="GO" id="GO:0004523">
    <property type="term" value="F:RNA-DNA hybrid ribonuclease activity"/>
    <property type="evidence" value="ECO:0007669"/>
    <property type="project" value="InterPro"/>
</dbReference>
<dbReference type="SUPFAM" id="SSF53098">
    <property type="entry name" value="Ribonuclease H-like"/>
    <property type="match status" value="1"/>
</dbReference>
<dbReference type="PANTHER" id="PTHR47074:SF48">
    <property type="entry name" value="POLYNUCLEOTIDYL TRANSFERASE, RIBONUCLEASE H-LIKE SUPERFAMILY PROTEIN"/>
    <property type="match status" value="1"/>
</dbReference>
<dbReference type="Gene3D" id="3.30.420.10">
    <property type="entry name" value="Ribonuclease H-like superfamily/Ribonuclease H"/>
    <property type="match status" value="1"/>
</dbReference>
<reference evidence="3" key="2">
    <citation type="submission" date="2021-01" db="UniProtKB">
        <authorList>
            <consortium name="EnsemblPlants"/>
        </authorList>
    </citation>
    <scope>IDENTIFICATION</scope>
</reference>
<accession>A0A7N2MRM8</accession>
<dbReference type="CDD" id="cd06222">
    <property type="entry name" value="RNase_H_like"/>
    <property type="match status" value="1"/>
</dbReference>
<dbReference type="InterPro" id="IPR044730">
    <property type="entry name" value="RNase_H-like_dom_plant"/>
</dbReference>
<keyword evidence="4" id="KW-1185">Reference proteome</keyword>
<proteinExistence type="predicted"/>
<dbReference type="GO" id="GO:0003676">
    <property type="term" value="F:nucleic acid binding"/>
    <property type="evidence" value="ECO:0007669"/>
    <property type="project" value="InterPro"/>
</dbReference>
<name>A0A7N2MRM8_QUELO</name>
<evidence type="ECO:0000259" key="1">
    <source>
        <dbReference type="Pfam" id="PF13456"/>
    </source>
</evidence>
<dbReference type="Pfam" id="PF13966">
    <property type="entry name" value="zf-RVT"/>
    <property type="match status" value="1"/>
</dbReference>
<dbReference type="InterPro" id="IPR012337">
    <property type="entry name" value="RNaseH-like_sf"/>
</dbReference>
<dbReference type="Proteomes" id="UP000594261">
    <property type="component" value="Chromosome 10"/>
</dbReference>
<dbReference type="EMBL" id="LRBV02000010">
    <property type="status" value="NOT_ANNOTATED_CDS"/>
    <property type="molecule type" value="Genomic_DNA"/>
</dbReference>
<feature type="domain" description="Reverse transcriptase zinc-binding" evidence="2">
    <location>
        <begin position="95"/>
        <end position="181"/>
    </location>
</feature>
<organism evidence="3 4">
    <name type="scientific">Quercus lobata</name>
    <name type="common">Valley oak</name>
    <dbReference type="NCBI Taxonomy" id="97700"/>
    <lineage>
        <taxon>Eukaryota</taxon>
        <taxon>Viridiplantae</taxon>
        <taxon>Streptophyta</taxon>
        <taxon>Embryophyta</taxon>
        <taxon>Tracheophyta</taxon>
        <taxon>Spermatophyta</taxon>
        <taxon>Magnoliopsida</taxon>
        <taxon>eudicotyledons</taxon>
        <taxon>Gunneridae</taxon>
        <taxon>Pentapetalae</taxon>
        <taxon>rosids</taxon>
        <taxon>fabids</taxon>
        <taxon>Fagales</taxon>
        <taxon>Fagaceae</taxon>
        <taxon>Quercus</taxon>
    </lineage>
</organism>
<evidence type="ECO:0000259" key="2">
    <source>
        <dbReference type="Pfam" id="PF13966"/>
    </source>
</evidence>
<reference evidence="3 4" key="1">
    <citation type="journal article" date="2016" name="G3 (Bethesda)">
        <title>First Draft Assembly and Annotation of the Genome of a California Endemic Oak Quercus lobata Nee (Fagaceae).</title>
        <authorList>
            <person name="Sork V.L."/>
            <person name="Fitz-Gibbon S.T."/>
            <person name="Puiu D."/>
            <person name="Crepeau M."/>
            <person name="Gugger P.F."/>
            <person name="Sherman R."/>
            <person name="Stevens K."/>
            <person name="Langley C.H."/>
            <person name="Pellegrini M."/>
            <person name="Salzberg S.L."/>
        </authorList>
    </citation>
    <scope>NUCLEOTIDE SEQUENCE [LARGE SCALE GENOMIC DNA]</scope>
    <source>
        <strain evidence="3 4">cv. SW786</strain>
    </source>
</reference>
<dbReference type="InterPro" id="IPR052929">
    <property type="entry name" value="RNase_H-like_EbsB-rel"/>
</dbReference>
<dbReference type="InterPro" id="IPR026960">
    <property type="entry name" value="RVT-Znf"/>
</dbReference>
<dbReference type="InParanoid" id="A0A7N2MRM8"/>
<dbReference type="Gramene" id="QL10p031903:mrna">
    <property type="protein sequence ID" value="QL10p031903:mrna"/>
    <property type="gene ID" value="QL10p031903"/>
</dbReference>
<evidence type="ECO:0000313" key="3">
    <source>
        <dbReference type="EnsemblPlants" id="QL10p031903:mrna"/>
    </source>
</evidence>
<protein>
    <submittedName>
        <fullName evidence="3">Uncharacterized protein</fullName>
    </submittedName>
</protein>
<feature type="domain" description="RNase H type-1" evidence="1">
    <location>
        <begin position="258"/>
        <end position="379"/>
    </location>
</feature>
<dbReference type="OMA" id="PLDNITW"/>
<dbReference type="Pfam" id="PF13456">
    <property type="entry name" value="RVT_3"/>
    <property type="match status" value="1"/>
</dbReference>
<dbReference type="InterPro" id="IPR002156">
    <property type="entry name" value="RNaseH_domain"/>
</dbReference>
<dbReference type="PANTHER" id="PTHR47074">
    <property type="entry name" value="BNAC02G40300D PROTEIN"/>
    <property type="match status" value="1"/>
</dbReference>
<dbReference type="InterPro" id="IPR036397">
    <property type="entry name" value="RNaseH_sf"/>
</dbReference>
<evidence type="ECO:0000313" key="4">
    <source>
        <dbReference type="Proteomes" id="UP000594261"/>
    </source>
</evidence>
<dbReference type="EnsemblPlants" id="QL10p031903:mrna">
    <property type="protein sequence ID" value="QL10p031903:mrna"/>
    <property type="gene ID" value="QL10p031903"/>
</dbReference>